<dbReference type="InterPro" id="IPR002145">
    <property type="entry name" value="CopG"/>
</dbReference>
<dbReference type="KEGG" id="sge:DWG14_03458"/>
<dbReference type="AlphaFoldDB" id="A0AAI8L062"/>
<proteinExistence type="predicted"/>
<name>A0AAI8L062_9ACTN</name>
<dbReference type="InterPro" id="IPR010985">
    <property type="entry name" value="Ribbon_hlx_hlx"/>
</dbReference>
<evidence type="ECO:0000256" key="1">
    <source>
        <dbReference type="SAM" id="MobiDB-lite"/>
    </source>
</evidence>
<feature type="region of interest" description="Disordered" evidence="1">
    <location>
        <begin position="1"/>
        <end position="26"/>
    </location>
</feature>
<sequence>MMPHDRPKAPLVHRTNEAGAPEPCPGMLAYMKRTTVKIDDSLDARMRHEAARRGMTVSEWTREAIAAHLPGGQHQDAAAPRRVFRSAGAGDSGRSDISERMEELLAGLAEGRDILAEEEGSGGRRLSA</sequence>
<feature type="region of interest" description="Disordered" evidence="1">
    <location>
        <begin position="70"/>
        <end position="98"/>
    </location>
</feature>
<dbReference type="CDD" id="cd21631">
    <property type="entry name" value="RHH_CopG_NikR-like"/>
    <property type="match status" value="1"/>
</dbReference>
<feature type="region of interest" description="Disordered" evidence="1">
    <location>
        <begin position="109"/>
        <end position="128"/>
    </location>
</feature>
<dbReference type="GO" id="GO:0006355">
    <property type="term" value="P:regulation of DNA-templated transcription"/>
    <property type="evidence" value="ECO:0007669"/>
    <property type="project" value="InterPro"/>
</dbReference>
<protein>
    <recommendedName>
        <fullName evidence="2">Ribbon-helix-helix protein CopG domain-containing protein</fullName>
    </recommendedName>
</protein>
<feature type="domain" description="Ribbon-helix-helix protein CopG" evidence="2">
    <location>
        <begin position="32"/>
        <end position="69"/>
    </location>
</feature>
<dbReference type="Proteomes" id="UP000265765">
    <property type="component" value="Chromosome"/>
</dbReference>
<evidence type="ECO:0000313" key="4">
    <source>
        <dbReference type="Proteomes" id="UP000265765"/>
    </source>
</evidence>
<evidence type="ECO:0000259" key="2">
    <source>
        <dbReference type="Pfam" id="PF01402"/>
    </source>
</evidence>
<evidence type="ECO:0000313" key="3">
    <source>
        <dbReference type="EMBL" id="AYC39225.1"/>
    </source>
</evidence>
<gene>
    <name evidence="3" type="ORF">DWG14_03458</name>
</gene>
<dbReference type="SUPFAM" id="SSF47598">
    <property type="entry name" value="Ribbon-helix-helix"/>
    <property type="match status" value="1"/>
</dbReference>
<accession>A0AAI8L062</accession>
<organism evidence="3 4">
    <name type="scientific">Streptomyces griseorubiginosus</name>
    <dbReference type="NCBI Taxonomy" id="67304"/>
    <lineage>
        <taxon>Bacteria</taxon>
        <taxon>Bacillati</taxon>
        <taxon>Actinomycetota</taxon>
        <taxon>Actinomycetes</taxon>
        <taxon>Kitasatosporales</taxon>
        <taxon>Streptomycetaceae</taxon>
        <taxon>Streptomyces</taxon>
    </lineage>
</organism>
<dbReference type="Pfam" id="PF01402">
    <property type="entry name" value="RHH_1"/>
    <property type="match status" value="1"/>
</dbReference>
<reference evidence="3 4" key="1">
    <citation type="submission" date="2018-09" db="EMBL/GenBank/DDBJ databases">
        <title>Production of Trimethoprim by Streptomyces sp. 3E-1.</title>
        <authorList>
            <person name="Kang H.J."/>
            <person name="Kim S.B."/>
        </authorList>
    </citation>
    <scope>NUCLEOTIDE SEQUENCE [LARGE SCALE GENOMIC DNA]</scope>
    <source>
        <strain evidence="3 4">3E-1</strain>
    </source>
</reference>
<dbReference type="EMBL" id="CP032427">
    <property type="protein sequence ID" value="AYC39225.1"/>
    <property type="molecule type" value="Genomic_DNA"/>
</dbReference>